<accession>A0A844QGD8</accession>
<sequence length="306" mass="33009">MFSPSDILTIPLADWVNSFVRDWLVPNFRPFFRSLQWPITQVLNGLDGFLNAVPMIAFTLVLALIAWRTAGRGVAIFTLIALAFIDMIGLWPETMTTLSMVVTAVLFCTVIGIPIGIAAASSNRFQTVLRPILDIMQTIPSFVYLVPIVMLFGVGMVPGIIATIIFALPPIVRLTNLGIRNVRGDLVEAAQSFGSTRWQMLWDVQFPLALRTIMAGLNQTLMLALSMVVIAALIGAGGLGLTVFTGLGRLDVGNATAGGVGIVLLAIILDRITQSLGEPARMRKTSLRATLATLFSPKRSGRDGEA</sequence>
<keyword evidence="2 7" id="KW-0813">Transport</keyword>
<dbReference type="Pfam" id="PF00528">
    <property type="entry name" value="BPD_transp_1"/>
    <property type="match status" value="1"/>
</dbReference>
<evidence type="ECO:0000256" key="1">
    <source>
        <dbReference type="ARBA" id="ARBA00004651"/>
    </source>
</evidence>
<evidence type="ECO:0000256" key="2">
    <source>
        <dbReference type="ARBA" id="ARBA00022448"/>
    </source>
</evidence>
<reference evidence="9 10" key="1">
    <citation type="submission" date="2019-12" db="EMBL/GenBank/DDBJ databases">
        <title>Nitratireductor arenosus sp. nov., Isolated from sea sand, Jeju island, South Korea.</title>
        <authorList>
            <person name="Kim W."/>
        </authorList>
    </citation>
    <scope>NUCLEOTIDE SEQUENCE [LARGE SCALE GENOMIC DNA]</scope>
    <source>
        <strain evidence="9 10">CAU 1489</strain>
    </source>
</reference>
<feature type="transmembrane region" description="Helical" evidence="7">
    <location>
        <begin position="221"/>
        <end position="245"/>
    </location>
</feature>
<evidence type="ECO:0000256" key="5">
    <source>
        <dbReference type="ARBA" id="ARBA00022989"/>
    </source>
</evidence>
<evidence type="ECO:0000256" key="6">
    <source>
        <dbReference type="ARBA" id="ARBA00023136"/>
    </source>
</evidence>
<feature type="transmembrane region" description="Helical" evidence="7">
    <location>
        <begin position="252"/>
        <end position="269"/>
    </location>
</feature>
<comment type="caution">
    <text evidence="9">The sequence shown here is derived from an EMBL/GenBank/DDBJ whole genome shotgun (WGS) entry which is preliminary data.</text>
</comment>
<dbReference type="InterPro" id="IPR000515">
    <property type="entry name" value="MetI-like"/>
</dbReference>
<dbReference type="PANTHER" id="PTHR47737:SF1">
    <property type="entry name" value="GLYCINE BETAINE_PROLINE BETAINE TRANSPORT SYSTEM PERMEASE PROTEIN PROW"/>
    <property type="match status" value="1"/>
</dbReference>
<evidence type="ECO:0000256" key="3">
    <source>
        <dbReference type="ARBA" id="ARBA00022475"/>
    </source>
</evidence>
<keyword evidence="10" id="KW-1185">Reference proteome</keyword>
<dbReference type="GO" id="GO:0005275">
    <property type="term" value="F:amine transmembrane transporter activity"/>
    <property type="evidence" value="ECO:0007669"/>
    <property type="project" value="TreeGrafter"/>
</dbReference>
<protein>
    <submittedName>
        <fullName evidence="9">ABC transporter permease subunit</fullName>
    </submittedName>
</protein>
<comment type="subcellular location">
    <subcellularLocation>
        <location evidence="1 7">Cell membrane</location>
        <topology evidence="1 7">Multi-pass membrane protein</topology>
    </subcellularLocation>
</comment>
<feature type="transmembrane region" description="Helical" evidence="7">
    <location>
        <begin position="74"/>
        <end position="92"/>
    </location>
</feature>
<dbReference type="GO" id="GO:0043190">
    <property type="term" value="C:ATP-binding cassette (ABC) transporter complex"/>
    <property type="evidence" value="ECO:0007669"/>
    <property type="project" value="TreeGrafter"/>
</dbReference>
<name>A0A844QGD8_9HYPH</name>
<dbReference type="Gene3D" id="1.10.3720.10">
    <property type="entry name" value="MetI-like"/>
    <property type="match status" value="1"/>
</dbReference>
<comment type="similarity">
    <text evidence="7">Belongs to the binding-protein-dependent transport system permease family.</text>
</comment>
<feature type="transmembrane region" description="Helical" evidence="7">
    <location>
        <begin position="142"/>
        <end position="168"/>
    </location>
</feature>
<evidence type="ECO:0000313" key="10">
    <source>
        <dbReference type="Proteomes" id="UP000463224"/>
    </source>
</evidence>
<dbReference type="AlphaFoldDB" id="A0A844QGD8"/>
<evidence type="ECO:0000256" key="7">
    <source>
        <dbReference type="RuleBase" id="RU363032"/>
    </source>
</evidence>
<keyword evidence="6 7" id="KW-0472">Membrane</keyword>
<dbReference type="GO" id="GO:0015226">
    <property type="term" value="F:carnitine transmembrane transporter activity"/>
    <property type="evidence" value="ECO:0007669"/>
    <property type="project" value="TreeGrafter"/>
</dbReference>
<dbReference type="PROSITE" id="PS50928">
    <property type="entry name" value="ABC_TM1"/>
    <property type="match status" value="1"/>
</dbReference>
<dbReference type="EMBL" id="WPHG01000003">
    <property type="protein sequence ID" value="MVA98177.1"/>
    <property type="molecule type" value="Genomic_DNA"/>
</dbReference>
<proteinExistence type="inferred from homology"/>
<keyword evidence="3" id="KW-1003">Cell membrane</keyword>
<dbReference type="GO" id="GO:0031460">
    <property type="term" value="P:glycine betaine transport"/>
    <property type="evidence" value="ECO:0007669"/>
    <property type="project" value="TreeGrafter"/>
</dbReference>
<keyword evidence="4 7" id="KW-0812">Transmembrane</keyword>
<feature type="transmembrane region" description="Helical" evidence="7">
    <location>
        <begin position="98"/>
        <end position="121"/>
    </location>
</feature>
<dbReference type="PANTHER" id="PTHR47737">
    <property type="entry name" value="GLYCINE BETAINE/PROLINE BETAINE TRANSPORT SYSTEM PERMEASE PROTEIN PROW"/>
    <property type="match status" value="1"/>
</dbReference>
<dbReference type="RefSeq" id="WP_156713142.1">
    <property type="nucleotide sequence ID" value="NZ_WPHG01000003.1"/>
</dbReference>
<feature type="domain" description="ABC transmembrane type-1" evidence="8">
    <location>
        <begin position="94"/>
        <end position="273"/>
    </location>
</feature>
<evidence type="ECO:0000256" key="4">
    <source>
        <dbReference type="ARBA" id="ARBA00022692"/>
    </source>
</evidence>
<feature type="transmembrane region" description="Helical" evidence="7">
    <location>
        <begin position="48"/>
        <end position="67"/>
    </location>
</feature>
<dbReference type="Proteomes" id="UP000463224">
    <property type="component" value="Unassembled WGS sequence"/>
</dbReference>
<keyword evidence="5 7" id="KW-1133">Transmembrane helix</keyword>
<gene>
    <name evidence="9" type="ORF">GN330_13080</name>
</gene>
<organism evidence="9 10">
    <name type="scientific">Nitratireductor arenosus</name>
    <dbReference type="NCBI Taxonomy" id="2682096"/>
    <lineage>
        <taxon>Bacteria</taxon>
        <taxon>Pseudomonadati</taxon>
        <taxon>Pseudomonadota</taxon>
        <taxon>Alphaproteobacteria</taxon>
        <taxon>Hyphomicrobiales</taxon>
        <taxon>Phyllobacteriaceae</taxon>
        <taxon>Nitratireductor</taxon>
    </lineage>
</organism>
<dbReference type="InterPro" id="IPR035906">
    <property type="entry name" value="MetI-like_sf"/>
</dbReference>
<dbReference type="CDD" id="cd06261">
    <property type="entry name" value="TM_PBP2"/>
    <property type="match status" value="1"/>
</dbReference>
<dbReference type="SUPFAM" id="SSF161098">
    <property type="entry name" value="MetI-like"/>
    <property type="match status" value="1"/>
</dbReference>
<evidence type="ECO:0000313" key="9">
    <source>
        <dbReference type="EMBL" id="MVA98177.1"/>
    </source>
</evidence>
<evidence type="ECO:0000259" key="8">
    <source>
        <dbReference type="PROSITE" id="PS50928"/>
    </source>
</evidence>
<dbReference type="FunFam" id="1.10.3720.10:FF:000001">
    <property type="entry name" value="Glycine betaine ABC transporter, permease"/>
    <property type="match status" value="1"/>
</dbReference>
<dbReference type="GO" id="GO:0015871">
    <property type="term" value="P:choline transport"/>
    <property type="evidence" value="ECO:0007669"/>
    <property type="project" value="TreeGrafter"/>
</dbReference>